<sequence>MACKKLRPLRRGDNPIHLAARRGKLEIIKKMVQAGANVDQQNQVNGDTPLHTAMQVGAQESMEALLIVGAKTNVLNRDGKKAEGVARDNVIKDSLQVRYGKRNETYKENGFEAI</sequence>
<keyword evidence="4" id="KW-1185">Reference proteome</keyword>
<dbReference type="Pfam" id="PF12796">
    <property type="entry name" value="Ank_2"/>
    <property type="match status" value="1"/>
</dbReference>
<dbReference type="InterPro" id="IPR036770">
    <property type="entry name" value="Ankyrin_rpt-contain_sf"/>
</dbReference>
<protein>
    <submittedName>
        <fullName evidence="3">DAPK1-like protein</fullName>
    </submittedName>
</protein>
<dbReference type="Proteomes" id="UP001164746">
    <property type="component" value="Chromosome 3"/>
</dbReference>
<evidence type="ECO:0000313" key="3">
    <source>
        <dbReference type="EMBL" id="WAQ98613.1"/>
    </source>
</evidence>
<evidence type="ECO:0000256" key="2">
    <source>
        <dbReference type="ARBA" id="ARBA00023043"/>
    </source>
</evidence>
<gene>
    <name evidence="3" type="ORF">MAR_022986</name>
</gene>
<dbReference type="SMART" id="SM00248">
    <property type="entry name" value="ANK"/>
    <property type="match status" value="2"/>
</dbReference>
<keyword evidence="1" id="KW-0677">Repeat</keyword>
<reference evidence="3" key="1">
    <citation type="submission" date="2022-11" db="EMBL/GenBank/DDBJ databases">
        <title>Centuries of genome instability and evolution in soft-shell clam transmissible cancer (bioRxiv).</title>
        <authorList>
            <person name="Hart S.F.M."/>
            <person name="Yonemitsu M.A."/>
            <person name="Giersch R.M."/>
            <person name="Beal B.F."/>
            <person name="Arriagada G."/>
            <person name="Davis B.W."/>
            <person name="Ostrander E.A."/>
            <person name="Goff S.P."/>
            <person name="Metzger M.J."/>
        </authorList>
    </citation>
    <scope>NUCLEOTIDE SEQUENCE</scope>
    <source>
        <strain evidence="3">MELC-2E11</strain>
        <tissue evidence="3">Siphon/mantle</tissue>
    </source>
</reference>
<dbReference type="EMBL" id="CP111014">
    <property type="protein sequence ID" value="WAQ98613.1"/>
    <property type="molecule type" value="Genomic_DNA"/>
</dbReference>
<dbReference type="PANTHER" id="PTHR24171">
    <property type="entry name" value="ANKYRIN REPEAT DOMAIN-CONTAINING PROTEIN 39-RELATED"/>
    <property type="match status" value="1"/>
</dbReference>
<organism evidence="3 4">
    <name type="scientific">Mya arenaria</name>
    <name type="common">Soft-shell clam</name>
    <dbReference type="NCBI Taxonomy" id="6604"/>
    <lineage>
        <taxon>Eukaryota</taxon>
        <taxon>Metazoa</taxon>
        <taxon>Spiralia</taxon>
        <taxon>Lophotrochozoa</taxon>
        <taxon>Mollusca</taxon>
        <taxon>Bivalvia</taxon>
        <taxon>Autobranchia</taxon>
        <taxon>Heteroconchia</taxon>
        <taxon>Euheterodonta</taxon>
        <taxon>Imparidentia</taxon>
        <taxon>Neoheterodontei</taxon>
        <taxon>Myida</taxon>
        <taxon>Myoidea</taxon>
        <taxon>Myidae</taxon>
        <taxon>Mya</taxon>
    </lineage>
</organism>
<proteinExistence type="predicted"/>
<name>A0ABY7DNC5_MYAAR</name>
<evidence type="ECO:0000256" key="1">
    <source>
        <dbReference type="ARBA" id="ARBA00022737"/>
    </source>
</evidence>
<dbReference type="SUPFAM" id="SSF48403">
    <property type="entry name" value="Ankyrin repeat"/>
    <property type="match status" value="1"/>
</dbReference>
<dbReference type="InterPro" id="IPR002110">
    <property type="entry name" value="Ankyrin_rpt"/>
</dbReference>
<keyword evidence="2" id="KW-0040">ANK repeat</keyword>
<evidence type="ECO:0000313" key="4">
    <source>
        <dbReference type="Proteomes" id="UP001164746"/>
    </source>
</evidence>
<dbReference type="Gene3D" id="1.25.40.20">
    <property type="entry name" value="Ankyrin repeat-containing domain"/>
    <property type="match status" value="1"/>
</dbReference>
<accession>A0ABY7DNC5</accession>